<name>A0A0F9F2D8_9ZZZZ</name>
<accession>A0A0F9F2D8</accession>
<protein>
    <submittedName>
        <fullName evidence="2">Uncharacterized protein</fullName>
    </submittedName>
</protein>
<organism evidence="2">
    <name type="scientific">marine sediment metagenome</name>
    <dbReference type="NCBI Taxonomy" id="412755"/>
    <lineage>
        <taxon>unclassified sequences</taxon>
        <taxon>metagenomes</taxon>
        <taxon>ecological metagenomes</taxon>
    </lineage>
</organism>
<feature type="non-terminal residue" evidence="2">
    <location>
        <position position="1"/>
    </location>
</feature>
<proteinExistence type="predicted"/>
<reference evidence="2" key="1">
    <citation type="journal article" date="2015" name="Nature">
        <title>Complex archaea that bridge the gap between prokaryotes and eukaryotes.</title>
        <authorList>
            <person name="Spang A."/>
            <person name="Saw J.H."/>
            <person name="Jorgensen S.L."/>
            <person name="Zaremba-Niedzwiedzka K."/>
            <person name="Martijn J."/>
            <person name="Lind A.E."/>
            <person name="van Eijk R."/>
            <person name="Schleper C."/>
            <person name="Guy L."/>
            <person name="Ettema T.J."/>
        </authorList>
    </citation>
    <scope>NUCLEOTIDE SEQUENCE</scope>
</reference>
<gene>
    <name evidence="2" type="ORF">LCGC14_2082610</name>
</gene>
<comment type="caution">
    <text evidence="2">The sequence shown here is derived from an EMBL/GenBank/DDBJ whole genome shotgun (WGS) entry which is preliminary data.</text>
</comment>
<feature type="coiled-coil region" evidence="1">
    <location>
        <begin position="161"/>
        <end position="188"/>
    </location>
</feature>
<evidence type="ECO:0000313" key="2">
    <source>
        <dbReference type="EMBL" id="KKL72671.1"/>
    </source>
</evidence>
<evidence type="ECO:0000256" key="1">
    <source>
        <dbReference type="SAM" id="Coils"/>
    </source>
</evidence>
<dbReference type="AlphaFoldDB" id="A0A0F9F2D8"/>
<sequence>FDYPSGGLIVNTGTLIIEDPFSTRAYSDLNQTELLQNQIEIQKEIIKLFQNIFKTGQAVIFFEGQPEPETITGKELKKRKGAKISDDEKNANIHLLFRHIALQPTDEKTKIISRGILEKVEKITDFPNSKFQKKVYVKELSKLGKELHINLDEPPEVSQDVKQLTAQLKELTQENNDLKLMISNLKTENTDFAADFKRTVESVKATSKRIIDIKQQYKDVVNKVQTAFAETQKNELFKDALDALLANLEVEDNDIANLK</sequence>
<dbReference type="EMBL" id="LAZR01025200">
    <property type="protein sequence ID" value="KKL72671.1"/>
    <property type="molecule type" value="Genomic_DNA"/>
</dbReference>
<keyword evidence="1" id="KW-0175">Coiled coil</keyword>